<dbReference type="CDD" id="cd13778">
    <property type="entry name" value="Aar2_C"/>
    <property type="match status" value="1"/>
</dbReference>
<dbReference type="PANTHER" id="PTHR12689">
    <property type="entry name" value="A1 CISTRON SPLICING FACTOR AAR2-RELATED"/>
    <property type="match status" value="1"/>
</dbReference>
<evidence type="ECO:0000313" key="3">
    <source>
        <dbReference type="EMBL" id="KAF3518423.1"/>
    </source>
</evidence>
<dbReference type="Proteomes" id="UP000266723">
    <property type="component" value="Unassembled WGS sequence"/>
</dbReference>
<name>A0ABQ7AWR1_BRACR</name>
<comment type="caution">
    <text evidence="3">The sequence shown here is derived from an EMBL/GenBank/DDBJ whole genome shotgun (WGS) entry which is preliminary data.</text>
</comment>
<keyword evidence="4" id="KW-1185">Reference proteome</keyword>
<organism evidence="3 4">
    <name type="scientific">Brassica cretica</name>
    <name type="common">Mustard</name>
    <dbReference type="NCBI Taxonomy" id="69181"/>
    <lineage>
        <taxon>Eukaryota</taxon>
        <taxon>Viridiplantae</taxon>
        <taxon>Streptophyta</taxon>
        <taxon>Embryophyta</taxon>
        <taxon>Tracheophyta</taxon>
        <taxon>Spermatophyta</taxon>
        <taxon>Magnoliopsida</taxon>
        <taxon>eudicotyledons</taxon>
        <taxon>Gunneridae</taxon>
        <taxon>Pentapetalae</taxon>
        <taxon>rosids</taxon>
        <taxon>malvids</taxon>
        <taxon>Brassicales</taxon>
        <taxon>Brassicaceae</taxon>
        <taxon>Brassiceae</taxon>
        <taxon>Brassica</taxon>
    </lineage>
</organism>
<protein>
    <recommendedName>
        <fullName evidence="2">AAR2 C-terminal domain-containing protein</fullName>
    </recommendedName>
</protein>
<dbReference type="Pfam" id="PF05282">
    <property type="entry name" value="AAR2"/>
    <property type="match status" value="1"/>
</dbReference>
<reference evidence="3 4" key="1">
    <citation type="journal article" date="2020" name="BMC Genomics">
        <title>Intraspecific diversification of the crop wild relative Brassica cretica Lam. using demographic model selection.</title>
        <authorList>
            <person name="Kioukis A."/>
            <person name="Michalopoulou V.A."/>
            <person name="Briers L."/>
            <person name="Pirintsos S."/>
            <person name="Studholme D.J."/>
            <person name="Pavlidis P."/>
            <person name="Sarris P.F."/>
        </authorList>
    </citation>
    <scope>NUCLEOTIDE SEQUENCE [LARGE SCALE GENOMIC DNA]</scope>
    <source>
        <strain evidence="4">cv. PFS-1207/04</strain>
    </source>
</reference>
<evidence type="ECO:0000313" key="4">
    <source>
        <dbReference type="Proteomes" id="UP000266723"/>
    </source>
</evidence>
<dbReference type="InterPro" id="IPR007946">
    <property type="entry name" value="AAR2"/>
</dbReference>
<evidence type="ECO:0000259" key="2">
    <source>
        <dbReference type="Pfam" id="PF05282"/>
    </source>
</evidence>
<dbReference type="InterPro" id="IPR033648">
    <property type="entry name" value="AAR2_C"/>
</dbReference>
<dbReference type="EMBL" id="QGKV02001556">
    <property type="protein sequence ID" value="KAF3518423.1"/>
    <property type="molecule type" value="Genomic_DNA"/>
</dbReference>
<evidence type="ECO:0000256" key="1">
    <source>
        <dbReference type="SAM" id="MobiDB-lite"/>
    </source>
</evidence>
<sequence>MERALDEQMKKSKSGAASSTTEQPKGNRFYYTSIPRIIKHKGISGQELTSLNLDKTQLLESVLSKEYKDSEDLLLGELQFSFVAFLMGQSLESFMQWKSLVSLLLGCTEAPFQTRSELFTKFIKVIYHQLKYGLQKESSGPEMGVLALLDDSWLASDSFLHLLCKDFFALVEEASVVDGDLLSWTRKFKELLENRLGWEFQKKSDVDGIYFDEDDEYAPVVEMLDESPGYYLAT</sequence>
<gene>
    <name evidence="3" type="ORF">DY000_02063130</name>
</gene>
<proteinExistence type="predicted"/>
<dbReference type="PANTHER" id="PTHR12689:SF4">
    <property type="entry name" value="PROTEIN AAR2 HOMOLOG"/>
    <property type="match status" value="1"/>
</dbReference>
<feature type="region of interest" description="Disordered" evidence="1">
    <location>
        <begin position="1"/>
        <end position="27"/>
    </location>
</feature>
<feature type="compositionally biased region" description="Basic and acidic residues" evidence="1">
    <location>
        <begin position="1"/>
        <end position="10"/>
    </location>
</feature>
<feature type="domain" description="AAR2 C-terminal" evidence="2">
    <location>
        <begin position="31"/>
        <end position="201"/>
    </location>
</feature>
<dbReference type="Gene3D" id="1.25.40.550">
    <property type="entry name" value="Aar2, C-terminal domain-like"/>
    <property type="match status" value="1"/>
</dbReference>
<accession>A0ABQ7AWR1</accession>
<dbReference type="InterPro" id="IPR038514">
    <property type="entry name" value="AAR2_C_sf"/>
</dbReference>